<evidence type="ECO:0000256" key="1">
    <source>
        <dbReference type="ARBA" id="ARBA00004418"/>
    </source>
</evidence>
<dbReference type="GO" id="GO:1904680">
    <property type="term" value="F:peptide transmembrane transporter activity"/>
    <property type="evidence" value="ECO:0007669"/>
    <property type="project" value="TreeGrafter"/>
</dbReference>
<evidence type="ECO:0000256" key="2">
    <source>
        <dbReference type="ARBA" id="ARBA00005695"/>
    </source>
</evidence>
<dbReference type="GO" id="GO:0015833">
    <property type="term" value="P:peptide transport"/>
    <property type="evidence" value="ECO:0007669"/>
    <property type="project" value="TreeGrafter"/>
</dbReference>
<gene>
    <name evidence="5" type="ORF">SAMN02982989_5913</name>
</gene>
<evidence type="ECO:0000256" key="3">
    <source>
        <dbReference type="ARBA" id="ARBA00022729"/>
    </source>
</evidence>
<comment type="similarity">
    <text evidence="2">Belongs to the bacterial solute-binding protein 5 family.</text>
</comment>
<dbReference type="InterPro" id="IPR000914">
    <property type="entry name" value="SBP_5_dom"/>
</dbReference>
<dbReference type="PROSITE" id="PS51318">
    <property type="entry name" value="TAT"/>
    <property type="match status" value="1"/>
</dbReference>
<dbReference type="Proteomes" id="UP000192903">
    <property type="component" value="Unassembled WGS sequence"/>
</dbReference>
<name>A0A1X7DUS4_9HYPH</name>
<dbReference type="PIRSF" id="PIRSF002741">
    <property type="entry name" value="MppA"/>
    <property type="match status" value="1"/>
</dbReference>
<dbReference type="Gene3D" id="3.90.76.10">
    <property type="entry name" value="Dipeptide-binding Protein, Domain 1"/>
    <property type="match status" value="1"/>
</dbReference>
<dbReference type="InterPro" id="IPR039424">
    <property type="entry name" value="SBP_5"/>
</dbReference>
<feature type="domain" description="Solute-binding protein family 5" evidence="4">
    <location>
        <begin position="91"/>
        <end position="455"/>
    </location>
</feature>
<dbReference type="PANTHER" id="PTHR30290:SF38">
    <property type="entry name" value="D,D-DIPEPTIDE-BINDING PERIPLASMIC PROTEIN DDPA-RELATED"/>
    <property type="match status" value="1"/>
</dbReference>
<dbReference type="SUPFAM" id="SSF53850">
    <property type="entry name" value="Periplasmic binding protein-like II"/>
    <property type="match status" value="1"/>
</dbReference>
<evidence type="ECO:0000313" key="5">
    <source>
        <dbReference type="EMBL" id="SMF22083.1"/>
    </source>
</evidence>
<dbReference type="RefSeq" id="WP_085421267.1">
    <property type="nucleotide sequence ID" value="NZ_FXAF01000003.1"/>
</dbReference>
<dbReference type="EMBL" id="FXAF01000003">
    <property type="protein sequence ID" value="SMF22083.1"/>
    <property type="molecule type" value="Genomic_DNA"/>
</dbReference>
<evidence type="ECO:0000259" key="4">
    <source>
        <dbReference type="Pfam" id="PF00496"/>
    </source>
</evidence>
<evidence type="ECO:0000313" key="6">
    <source>
        <dbReference type="Proteomes" id="UP000192903"/>
    </source>
</evidence>
<dbReference type="GO" id="GO:0030288">
    <property type="term" value="C:outer membrane-bounded periplasmic space"/>
    <property type="evidence" value="ECO:0007669"/>
    <property type="project" value="UniProtKB-ARBA"/>
</dbReference>
<sequence length="549" mass="60897">MKRHLRGDQGNFKINRRAVLQGFAATVALPYLSMPGLAKAQDAPLYGGTFIVGSGTEPRHLNQNVTTDSSTKLISNPIFSKLVGLKSDFTPAPDLARSWTVSDDGLVYTFDLEDGVTWHDGKPLTSEDVKFTFEKVLFEFHNIGKSLGQFVQSVTTPDAKTVVFTLKSPNDVFMTFVAGQSYIQPKHIYDGTDIMNNPANLKPIGSGPFKFSEWARGREVVLVRNENYFKKDRPYVDRIVTRFIPEASARARALEAGEIDYVAYFDLPPSMVADLQKNSDITVVSQGHEAWGSIVELMMNLDKAPYNDVRVRRAITHAIDRNFIIAKANYGLSKIATGPISSEIAWAYDPDTRQYPHDVAEADKLLDEAGLARDGDGIRFKAGIVVTRTIEANLKTAQIIAEQLKKVGIAVEVLSMDAATTTEAVYLKRDYDMFIQSLTTGPDPAMGMQRQYISTNIRPIPFTNGIGYRNPKVDDLLSRAASDPNRQKRAALYKEASAVLCEDAALVWLYENAAYSAFNSAFGNLHSWAAESIYSYGDVYWKEGESSRS</sequence>
<dbReference type="InterPro" id="IPR006311">
    <property type="entry name" value="TAT_signal"/>
</dbReference>
<dbReference type="PANTHER" id="PTHR30290">
    <property type="entry name" value="PERIPLASMIC BINDING COMPONENT OF ABC TRANSPORTER"/>
    <property type="match status" value="1"/>
</dbReference>
<accession>A0A1X7DUS4</accession>
<keyword evidence="3" id="KW-0732">Signal</keyword>
<keyword evidence="6" id="KW-1185">Reference proteome</keyword>
<reference evidence="6" key="1">
    <citation type="submission" date="2017-04" db="EMBL/GenBank/DDBJ databases">
        <authorList>
            <person name="Varghese N."/>
            <person name="Submissions S."/>
        </authorList>
    </citation>
    <scope>NUCLEOTIDE SEQUENCE [LARGE SCALE GENOMIC DNA]</scope>
    <source>
        <strain evidence="6">B4P</strain>
    </source>
</reference>
<dbReference type="AlphaFoldDB" id="A0A1X7DUS4"/>
<dbReference type="Gene3D" id="3.40.190.10">
    <property type="entry name" value="Periplasmic binding protein-like II"/>
    <property type="match status" value="1"/>
</dbReference>
<dbReference type="Pfam" id="PF00496">
    <property type="entry name" value="SBP_bac_5"/>
    <property type="match status" value="1"/>
</dbReference>
<organism evidence="5 6">
    <name type="scientific">Xaviernesmea oryzae</name>
    <dbReference type="NCBI Taxonomy" id="464029"/>
    <lineage>
        <taxon>Bacteria</taxon>
        <taxon>Pseudomonadati</taxon>
        <taxon>Pseudomonadota</taxon>
        <taxon>Alphaproteobacteria</taxon>
        <taxon>Hyphomicrobiales</taxon>
        <taxon>Rhizobiaceae</taxon>
        <taxon>Rhizobium/Agrobacterium group</taxon>
        <taxon>Xaviernesmea</taxon>
    </lineage>
</organism>
<comment type="subcellular location">
    <subcellularLocation>
        <location evidence="1">Periplasm</location>
    </subcellularLocation>
</comment>
<dbReference type="STRING" id="464029.SAMN02982989_5913"/>
<dbReference type="Gene3D" id="3.10.105.10">
    <property type="entry name" value="Dipeptide-binding Protein, Domain 3"/>
    <property type="match status" value="1"/>
</dbReference>
<dbReference type="OrthoDB" id="9803988at2"/>
<dbReference type="GO" id="GO:0043190">
    <property type="term" value="C:ATP-binding cassette (ABC) transporter complex"/>
    <property type="evidence" value="ECO:0007669"/>
    <property type="project" value="InterPro"/>
</dbReference>
<dbReference type="InterPro" id="IPR030678">
    <property type="entry name" value="Peptide/Ni-bd"/>
</dbReference>
<dbReference type="CDD" id="cd08517">
    <property type="entry name" value="PBP2_NikA_DppA_OppA_like_13"/>
    <property type="match status" value="1"/>
</dbReference>
<protein>
    <submittedName>
        <fullName evidence="5">Peptide/nickel transport system substrate-binding protein</fullName>
    </submittedName>
</protein>
<proteinExistence type="inferred from homology"/>